<evidence type="ECO:0000313" key="3">
    <source>
        <dbReference type="Proteomes" id="UP001403385"/>
    </source>
</evidence>
<protein>
    <recommendedName>
        <fullName evidence="4">Secreted protein</fullName>
    </recommendedName>
</protein>
<feature type="region of interest" description="Disordered" evidence="1">
    <location>
        <begin position="47"/>
        <end position="96"/>
    </location>
</feature>
<dbReference type="Proteomes" id="UP001403385">
    <property type="component" value="Unassembled WGS sequence"/>
</dbReference>
<name>A0AAW9SET7_9BACT</name>
<comment type="caution">
    <text evidence="2">The sequence shown here is derived from an EMBL/GenBank/DDBJ whole genome shotgun (WGS) entry which is preliminary data.</text>
</comment>
<evidence type="ECO:0000313" key="2">
    <source>
        <dbReference type="EMBL" id="MEN7550280.1"/>
    </source>
</evidence>
<dbReference type="RefSeq" id="WP_346823061.1">
    <property type="nucleotide sequence ID" value="NZ_JBDKWZ010000013.1"/>
</dbReference>
<evidence type="ECO:0008006" key="4">
    <source>
        <dbReference type="Google" id="ProtNLM"/>
    </source>
</evidence>
<reference evidence="2 3" key="1">
    <citation type="submission" date="2024-04" db="EMBL/GenBank/DDBJ databases">
        <title>Novel genus in family Flammeovirgaceae.</title>
        <authorList>
            <person name="Nguyen T.H."/>
            <person name="Vuong T.Q."/>
            <person name="Le H."/>
            <person name="Kim S.-G."/>
        </authorList>
    </citation>
    <scope>NUCLEOTIDE SEQUENCE [LARGE SCALE GENOMIC DNA]</scope>
    <source>
        <strain evidence="2 3">JCM 23209</strain>
    </source>
</reference>
<evidence type="ECO:0000256" key="1">
    <source>
        <dbReference type="SAM" id="MobiDB-lite"/>
    </source>
</evidence>
<gene>
    <name evidence="2" type="ORF">AAG747_20340</name>
</gene>
<keyword evidence="3" id="KW-1185">Reference proteome</keyword>
<accession>A0AAW9SET7</accession>
<organism evidence="2 3">
    <name type="scientific">Rapidithrix thailandica</name>
    <dbReference type="NCBI Taxonomy" id="413964"/>
    <lineage>
        <taxon>Bacteria</taxon>
        <taxon>Pseudomonadati</taxon>
        <taxon>Bacteroidota</taxon>
        <taxon>Cytophagia</taxon>
        <taxon>Cytophagales</taxon>
        <taxon>Flammeovirgaceae</taxon>
        <taxon>Rapidithrix</taxon>
    </lineage>
</organism>
<dbReference type="EMBL" id="JBDKWZ010000013">
    <property type="protein sequence ID" value="MEN7550280.1"/>
    <property type="molecule type" value="Genomic_DNA"/>
</dbReference>
<feature type="compositionally biased region" description="Basic residues" evidence="1">
    <location>
        <begin position="77"/>
        <end position="96"/>
    </location>
</feature>
<dbReference type="AlphaFoldDB" id="A0AAW9SET7"/>
<sequence>MRFRQFIIVLLFSLIVSFFQACRPRCPITSCRVKMIHTHQMIGGKLVRGSKWHQKQNAKYGEKHRKGAKANISGTANKRKPPKVKKKRGKKAKCVE</sequence>
<proteinExistence type="predicted"/>
<feature type="compositionally biased region" description="Basic residues" evidence="1">
    <location>
        <begin position="48"/>
        <end position="68"/>
    </location>
</feature>
<dbReference type="PROSITE" id="PS51257">
    <property type="entry name" value="PROKAR_LIPOPROTEIN"/>
    <property type="match status" value="1"/>
</dbReference>